<dbReference type="STRING" id="478820.A0A196SBW1"/>
<organism evidence="4 5">
    <name type="scientific">Blastocystis sp. subtype 1 (strain ATCC 50177 / NandII)</name>
    <dbReference type="NCBI Taxonomy" id="478820"/>
    <lineage>
        <taxon>Eukaryota</taxon>
        <taxon>Sar</taxon>
        <taxon>Stramenopiles</taxon>
        <taxon>Bigyra</taxon>
        <taxon>Opalozoa</taxon>
        <taxon>Opalinata</taxon>
        <taxon>Blastocystidae</taxon>
        <taxon>Blastocystis</taxon>
    </lineage>
</organism>
<dbReference type="GO" id="GO:0043328">
    <property type="term" value="P:protein transport to vacuole involved in ubiquitin-dependent protein catabolic process via the multivesicular body sorting pathway"/>
    <property type="evidence" value="ECO:0007669"/>
    <property type="project" value="TreeGrafter"/>
</dbReference>
<keyword evidence="3" id="KW-0653">Protein transport</keyword>
<dbReference type="SUPFAM" id="SSF46785">
    <property type="entry name" value="Winged helix' DNA-binding domain"/>
    <property type="match status" value="1"/>
</dbReference>
<dbReference type="InterPro" id="IPR014041">
    <property type="entry name" value="ESCRT-II_cplx_Vps25-sub_N"/>
</dbReference>
<evidence type="ECO:0000313" key="5">
    <source>
        <dbReference type="Proteomes" id="UP000078348"/>
    </source>
</evidence>
<accession>A0A196SBW1</accession>
<dbReference type="InterPro" id="IPR036388">
    <property type="entry name" value="WH-like_DNA-bd_sf"/>
</dbReference>
<evidence type="ECO:0000313" key="4">
    <source>
        <dbReference type="EMBL" id="OAO14503.1"/>
    </source>
</evidence>
<dbReference type="GO" id="GO:0042803">
    <property type="term" value="F:protein homodimerization activity"/>
    <property type="evidence" value="ECO:0007669"/>
    <property type="project" value="TreeGrafter"/>
</dbReference>
<dbReference type="OrthoDB" id="245150at2759"/>
<evidence type="ECO:0000256" key="1">
    <source>
        <dbReference type="ARBA" id="ARBA00009674"/>
    </source>
</evidence>
<dbReference type="Gene3D" id="1.10.10.10">
    <property type="entry name" value="Winged helix-like DNA-binding domain superfamily/Winged helix DNA-binding domain"/>
    <property type="match status" value="1"/>
</dbReference>
<protein>
    <submittedName>
        <fullName evidence="4">Vacuolar protein sorting 25a</fullName>
    </submittedName>
</protein>
<dbReference type="GO" id="GO:0005198">
    <property type="term" value="F:structural molecule activity"/>
    <property type="evidence" value="ECO:0007669"/>
    <property type="project" value="TreeGrafter"/>
</dbReference>
<dbReference type="Pfam" id="PF05871">
    <property type="entry name" value="ESCRT-II"/>
    <property type="match status" value="1"/>
</dbReference>
<dbReference type="InterPro" id="IPR008570">
    <property type="entry name" value="ESCRT-II_cplx_Vps25-sub"/>
</dbReference>
<evidence type="ECO:0000256" key="3">
    <source>
        <dbReference type="ARBA" id="ARBA00022927"/>
    </source>
</evidence>
<dbReference type="AlphaFoldDB" id="A0A196SBW1"/>
<dbReference type="GO" id="GO:0000814">
    <property type="term" value="C:ESCRT II complex"/>
    <property type="evidence" value="ECO:0007669"/>
    <property type="project" value="InterPro"/>
</dbReference>
<dbReference type="PANTHER" id="PTHR13149">
    <property type="entry name" value="VACUOLAR PROTEIN SORTING-ASSOCIATED PROTEIN VPS25"/>
    <property type="match status" value="1"/>
</dbReference>
<evidence type="ECO:0000256" key="2">
    <source>
        <dbReference type="ARBA" id="ARBA00022448"/>
    </source>
</evidence>
<dbReference type="Gene3D" id="1.10.10.570">
    <property type="entry name" value="Winged helix' DNA-binding domain. Chain C. Domain 1"/>
    <property type="match status" value="1"/>
</dbReference>
<dbReference type="EMBL" id="LXWW01000238">
    <property type="protein sequence ID" value="OAO14503.1"/>
    <property type="molecule type" value="Genomic_DNA"/>
</dbReference>
<dbReference type="PANTHER" id="PTHR13149:SF0">
    <property type="entry name" value="VACUOLAR PROTEIN-SORTING-ASSOCIATED PROTEIN 25"/>
    <property type="match status" value="1"/>
</dbReference>
<reference evidence="4 5" key="1">
    <citation type="submission" date="2016-05" db="EMBL/GenBank/DDBJ databases">
        <title>Nuclear genome of Blastocystis sp. subtype 1 NandII.</title>
        <authorList>
            <person name="Gentekaki E."/>
            <person name="Curtis B."/>
            <person name="Stairs C."/>
            <person name="Eme L."/>
            <person name="Herman E."/>
            <person name="Klimes V."/>
            <person name="Arias M.C."/>
            <person name="Elias M."/>
            <person name="Hilliou F."/>
            <person name="Klute M."/>
            <person name="Malik S.-B."/>
            <person name="Pightling A."/>
            <person name="Rachubinski R."/>
            <person name="Salas D."/>
            <person name="Schlacht A."/>
            <person name="Suga H."/>
            <person name="Archibald J."/>
            <person name="Ball S.G."/>
            <person name="Clark G."/>
            <person name="Dacks J."/>
            <person name="Van Der Giezen M."/>
            <person name="Tsaousis A."/>
            <person name="Roger A."/>
        </authorList>
    </citation>
    <scope>NUCLEOTIDE SEQUENCE [LARGE SCALE GENOMIC DNA]</scope>
    <source>
        <strain evidence="5">ATCC 50177 / NandII</strain>
    </source>
</reference>
<sequence length="142" mass="16975">MSRQNGNEMQYYDFPPFFTLQPNPDTREKQIQTWIKYIMEYCKSNGLSEVNVNSFPLFENRSIERSLDPEMRIRLMNELCEQGYGHKENESTYSIIEKSVKDWAYTIYNWMIENGYRMEVMDLEEIRAGDRVCHEGVLRGDC</sequence>
<keyword evidence="5" id="KW-1185">Reference proteome</keyword>
<name>A0A196SBW1_BLAHN</name>
<gene>
    <name evidence="4" type="ORF">AV274_3806</name>
</gene>
<keyword evidence="2" id="KW-0813">Transport</keyword>
<dbReference type="InterPro" id="IPR036390">
    <property type="entry name" value="WH_DNA-bd_sf"/>
</dbReference>
<comment type="caution">
    <text evidence="4">The sequence shown here is derived from an EMBL/GenBank/DDBJ whole genome shotgun (WGS) entry which is preliminary data.</text>
</comment>
<dbReference type="Proteomes" id="UP000078348">
    <property type="component" value="Unassembled WGS sequence"/>
</dbReference>
<comment type="similarity">
    <text evidence="1">Belongs to the VPS25 family.</text>
</comment>
<proteinExistence type="inferred from homology"/>